<keyword evidence="4 6" id="KW-1133">Transmembrane helix</keyword>
<feature type="transmembrane region" description="Helical" evidence="6">
    <location>
        <begin position="68"/>
        <end position="87"/>
    </location>
</feature>
<keyword evidence="2" id="KW-1003">Cell membrane</keyword>
<dbReference type="EMBL" id="JAHGAW010000012">
    <property type="protein sequence ID" value="MBT2188752.1"/>
    <property type="molecule type" value="Genomic_DNA"/>
</dbReference>
<reference evidence="7" key="1">
    <citation type="submission" date="2021-05" db="EMBL/GenBank/DDBJ databases">
        <title>Genome of Sphingobium sp. strain.</title>
        <authorList>
            <person name="Fan R."/>
        </authorList>
    </citation>
    <scope>NUCLEOTIDE SEQUENCE</scope>
    <source>
        <strain evidence="7">H33</strain>
    </source>
</reference>
<keyword evidence="5 6" id="KW-0472">Membrane</keyword>
<evidence type="ECO:0000256" key="2">
    <source>
        <dbReference type="ARBA" id="ARBA00022475"/>
    </source>
</evidence>
<comment type="subcellular location">
    <subcellularLocation>
        <location evidence="1">Cell membrane</location>
        <topology evidence="1">Multi-pass membrane protein</topology>
    </subcellularLocation>
</comment>
<sequence length="364" mass="39609">MLLNFFPSRSIAWYLGKTFLLRCLAMLAMLVLVLQMLDLLSEAGNVLAYPGNGDGELWRYVSLRMPQIISRFLPFSVLLGTLIMLATLNANSEVVAMKSGGLSAHQILAPLMLAALGVAIISYVFNERITARATATLTAWEEARFGPIPNDRGVKSNVWVRDGEDLIRAGTITGSGRQVRLQNVDIYDRHGDRLISVIAAKNGYYTGRDWRLEKVRIFDVTLGTSRDVAAITVGKGIRPDQFTLSSVDPDSLSFTELKDAIRTLNESGRPVASLEGALWHKITGPLSALLMPLLGSVAAFGIARSGKLFVRAVIGMALGFAFFVADNFALSMGNLGVYPPMLAAWAPFLLFLLVGEAVLITTEE</sequence>
<name>A0A9X1DF41_9SPHN</name>
<gene>
    <name evidence="7" type="primary">lptG</name>
    <name evidence="7" type="ORF">KK488_17505</name>
</gene>
<dbReference type="RefSeq" id="WP_214625002.1">
    <property type="nucleotide sequence ID" value="NZ_JAHGAW010000012.1"/>
</dbReference>
<proteinExistence type="predicted"/>
<dbReference type="PANTHER" id="PTHR33529">
    <property type="entry name" value="SLR0882 PROTEIN-RELATED"/>
    <property type="match status" value="1"/>
</dbReference>
<feature type="transmembrane region" description="Helical" evidence="6">
    <location>
        <begin position="12"/>
        <end position="34"/>
    </location>
</feature>
<dbReference type="InterPro" id="IPR030923">
    <property type="entry name" value="LptG"/>
</dbReference>
<dbReference type="GO" id="GO:0015920">
    <property type="term" value="P:lipopolysaccharide transport"/>
    <property type="evidence" value="ECO:0007669"/>
    <property type="project" value="TreeGrafter"/>
</dbReference>
<accession>A0A9X1DF41</accession>
<evidence type="ECO:0000256" key="5">
    <source>
        <dbReference type="ARBA" id="ARBA00023136"/>
    </source>
</evidence>
<keyword evidence="8" id="KW-1185">Reference proteome</keyword>
<evidence type="ECO:0000313" key="8">
    <source>
        <dbReference type="Proteomes" id="UP001138757"/>
    </source>
</evidence>
<dbReference type="Pfam" id="PF03739">
    <property type="entry name" value="LptF_LptG"/>
    <property type="match status" value="1"/>
</dbReference>
<feature type="transmembrane region" description="Helical" evidence="6">
    <location>
        <begin position="308"/>
        <end position="330"/>
    </location>
</feature>
<dbReference type="GO" id="GO:0043190">
    <property type="term" value="C:ATP-binding cassette (ABC) transporter complex"/>
    <property type="evidence" value="ECO:0007669"/>
    <property type="project" value="InterPro"/>
</dbReference>
<evidence type="ECO:0000313" key="7">
    <source>
        <dbReference type="EMBL" id="MBT2188752.1"/>
    </source>
</evidence>
<dbReference type="AlphaFoldDB" id="A0A9X1DF41"/>
<comment type="caution">
    <text evidence="7">The sequence shown here is derived from an EMBL/GenBank/DDBJ whole genome shotgun (WGS) entry which is preliminary data.</text>
</comment>
<organism evidence="7 8">
    <name type="scientific">Sphingobium nicotianae</name>
    <dbReference type="NCBI Taxonomy" id="2782607"/>
    <lineage>
        <taxon>Bacteria</taxon>
        <taxon>Pseudomonadati</taxon>
        <taxon>Pseudomonadota</taxon>
        <taxon>Alphaproteobacteria</taxon>
        <taxon>Sphingomonadales</taxon>
        <taxon>Sphingomonadaceae</taxon>
        <taxon>Sphingobium</taxon>
    </lineage>
</organism>
<feature type="transmembrane region" description="Helical" evidence="6">
    <location>
        <begin position="107"/>
        <end position="125"/>
    </location>
</feature>
<dbReference type="PANTHER" id="PTHR33529:SF2">
    <property type="entry name" value="LIPOPOLYSACCHARIDE EXPORT SYSTEM PERMEASE PROTEIN LPTG"/>
    <property type="match status" value="1"/>
</dbReference>
<protein>
    <submittedName>
        <fullName evidence="7">LPS export ABC transporter permease LptG</fullName>
    </submittedName>
</protein>
<dbReference type="NCBIfam" id="TIGR04408">
    <property type="entry name" value="LptG_lptG"/>
    <property type="match status" value="1"/>
</dbReference>
<evidence type="ECO:0000256" key="4">
    <source>
        <dbReference type="ARBA" id="ARBA00022989"/>
    </source>
</evidence>
<dbReference type="Proteomes" id="UP001138757">
    <property type="component" value="Unassembled WGS sequence"/>
</dbReference>
<feature type="transmembrane region" description="Helical" evidence="6">
    <location>
        <begin position="342"/>
        <end position="361"/>
    </location>
</feature>
<evidence type="ECO:0000256" key="6">
    <source>
        <dbReference type="SAM" id="Phobius"/>
    </source>
</evidence>
<dbReference type="InterPro" id="IPR005495">
    <property type="entry name" value="LptG/LptF_permease"/>
</dbReference>
<evidence type="ECO:0000256" key="3">
    <source>
        <dbReference type="ARBA" id="ARBA00022692"/>
    </source>
</evidence>
<dbReference type="GO" id="GO:0055085">
    <property type="term" value="P:transmembrane transport"/>
    <property type="evidence" value="ECO:0007669"/>
    <property type="project" value="InterPro"/>
</dbReference>
<evidence type="ECO:0000256" key="1">
    <source>
        <dbReference type="ARBA" id="ARBA00004651"/>
    </source>
</evidence>
<keyword evidence="3 6" id="KW-0812">Transmembrane</keyword>